<gene>
    <name evidence="2" type="ORF">Acr_12g0008070</name>
</gene>
<dbReference type="InterPro" id="IPR029131">
    <property type="entry name" value="HAUS5"/>
</dbReference>
<dbReference type="OrthoDB" id="1746887at2759"/>
<proteinExistence type="predicted"/>
<dbReference type="Pfam" id="PF14817">
    <property type="entry name" value="HAUS5"/>
    <property type="match status" value="1"/>
</dbReference>
<dbReference type="AlphaFoldDB" id="A0A7J0FII8"/>
<comment type="caution">
    <text evidence="2">The sequence shown here is derived from an EMBL/GenBank/DDBJ whole genome shotgun (WGS) entry which is preliminary data.</text>
</comment>
<evidence type="ECO:0000256" key="1">
    <source>
        <dbReference type="SAM" id="MobiDB-lite"/>
    </source>
</evidence>
<dbReference type="PANTHER" id="PTHR34968:SF1">
    <property type="entry name" value="AUGMIN SUBUNIT 5"/>
    <property type="match status" value="1"/>
</dbReference>
<dbReference type="GO" id="GO:0005876">
    <property type="term" value="C:spindle microtubule"/>
    <property type="evidence" value="ECO:0007669"/>
    <property type="project" value="InterPro"/>
</dbReference>
<dbReference type="GO" id="GO:0051225">
    <property type="term" value="P:spindle assembly"/>
    <property type="evidence" value="ECO:0007669"/>
    <property type="project" value="InterPro"/>
</dbReference>
<accession>A0A7J0FII8</accession>
<name>A0A7J0FII8_9ERIC</name>
<protein>
    <submittedName>
        <fullName evidence="2">Uncharacterized protein</fullName>
    </submittedName>
</protein>
<sequence length="367" mass="40920">MEKVPFPNVGTWKTRSEELPSHTSPPRSREPPQGISSKRPRAPLQVSPSEETRGFPPRDSWNLLVDELSRLFTAPQAKNMGISHPWYSWLLSQTPRQSLDSLGESSPHLQLTTTTLRRYTRDISTLVSTQVGELRQLLWLGAGLSTETIGGCHNPLEVVQESKCPFPKYENQLPTLQSLRDCNCFSRLLLRRPSAVKGHTLPDLSLSLGCYLSLLHRPPHPSLLPIAIATVSTNAKLDDPTGGDSAMTAERNGVSTYGLLHIEQGRWRTSGRTYSFTAGMGQTPAEAVKEAVRGKGRGRREKAGAGGGESSTEIALQKRDLAEKEVERLRHIVRRQPKEFKAQMLEVSREEAEERMLDERSNYRLGV</sequence>
<reference evidence="2 3" key="1">
    <citation type="submission" date="2019-07" db="EMBL/GenBank/DDBJ databases">
        <title>De Novo Assembly of kiwifruit Actinidia rufa.</title>
        <authorList>
            <person name="Sugita-Konishi S."/>
            <person name="Sato K."/>
            <person name="Mori E."/>
            <person name="Abe Y."/>
            <person name="Kisaki G."/>
            <person name="Hamano K."/>
            <person name="Suezawa K."/>
            <person name="Otani M."/>
            <person name="Fukuda T."/>
            <person name="Manabe T."/>
            <person name="Gomi K."/>
            <person name="Tabuchi M."/>
            <person name="Akimitsu K."/>
            <person name="Kataoka I."/>
        </authorList>
    </citation>
    <scope>NUCLEOTIDE SEQUENCE [LARGE SCALE GENOMIC DNA]</scope>
    <source>
        <strain evidence="3">cv. Fuchu</strain>
    </source>
</reference>
<dbReference type="Proteomes" id="UP000585474">
    <property type="component" value="Unassembled WGS sequence"/>
</dbReference>
<dbReference type="InterPro" id="IPR044706">
    <property type="entry name" value="AUG5_plant"/>
</dbReference>
<organism evidence="2 3">
    <name type="scientific">Actinidia rufa</name>
    <dbReference type="NCBI Taxonomy" id="165716"/>
    <lineage>
        <taxon>Eukaryota</taxon>
        <taxon>Viridiplantae</taxon>
        <taxon>Streptophyta</taxon>
        <taxon>Embryophyta</taxon>
        <taxon>Tracheophyta</taxon>
        <taxon>Spermatophyta</taxon>
        <taxon>Magnoliopsida</taxon>
        <taxon>eudicotyledons</taxon>
        <taxon>Gunneridae</taxon>
        <taxon>Pentapetalae</taxon>
        <taxon>asterids</taxon>
        <taxon>Ericales</taxon>
        <taxon>Actinidiaceae</taxon>
        <taxon>Actinidia</taxon>
    </lineage>
</organism>
<dbReference type="PANTHER" id="PTHR34968">
    <property type="entry name" value="AUGMIN SUBUNIT 5"/>
    <property type="match status" value="1"/>
</dbReference>
<dbReference type="EMBL" id="BJWL01000012">
    <property type="protein sequence ID" value="GFY98266.1"/>
    <property type="molecule type" value="Genomic_DNA"/>
</dbReference>
<evidence type="ECO:0000313" key="3">
    <source>
        <dbReference type="Proteomes" id="UP000585474"/>
    </source>
</evidence>
<dbReference type="GO" id="GO:0070652">
    <property type="term" value="C:HAUS complex"/>
    <property type="evidence" value="ECO:0007669"/>
    <property type="project" value="InterPro"/>
</dbReference>
<feature type="region of interest" description="Disordered" evidence="1">
    <location>
        <begin position="1"/>
        <end position="59"/>
    </location>
</feature>
<feature type="region of interest" description="Disordered" evidence="1">
    <location>
        <begin position="292"/>
        <end position="313"/>
    </location>
</feature>
<keyword evidence="3" id="KW-1185">Reference proteome</keyword>
<evidence type="ECO:0000313" key="2">
    <source>
        <dbReference type="EMBL" id="GFY98266.1"/>
    </source>
</evidence>